<dbReference type="AlphaFoldDB" id="A0AAE3CJM7"/>
<evidence type="ECO:0008006" key="3">
    <source>
        <dbReference type="Google" id="ProtNLM"/>
    </source>
</evidence>
<dbReference type="PANTHER" id="PTHR21192:SF2">
    <property type="entry name" value="NADH DEHYDROGENASE [UBIQUINONE] 1 ALPHA SUBCOMPLEX ASSEMBLY FACTOR 3"/>
    <property type="match status" value="1"/>
</dbReference>
<accession>A0AAE3CJM7</accession>
<sequence length="124" mass="13608">MKLHRQVGNLRHNLQSYDELGFVIDGQHYHGGVLLAQDLLLHPWGPTHAGLLDREDFQPLLAAIPEVVLLGTGRRQHLDVTLLRTLRDSGLTVEAMDSAAACRTYGILLAEDRQVAAALLPISA</sequence>
<comment type="caution">
    <text evidence="1">The sequence shown here is derived from an EMBL/GenBank/DDBJ whole genome shotgun (WGS) entry which is preliminary data.</text>
</comment>
<keyword evidence="2" id="KW-1185">Reference proteome</keyword>
<organism evidence="1 2">
    <name type="scientific">Igneacidithiobacillus copahuensis</name>
    <dbReference type="NCBI Taxonomy" id="2724909"/>
    <lineage>
        <taxon>Bacteria</taxon>
        <taxon>Pseudomonadati</taxon>
        <taxon>Pseudomonadota</taxon>
        <taxon>Acidithiobacillia</taxon>
        <taxon>Acidithiobacillales</taxon>
        <taxon>Acidithiobacillaceae</taxon>
        <taxon>Igneacidithiobacillus</taxon>
    </lineage>
</organism>
<evidence type="ECO:0000313" key="2">
    <source>
        <dbReference type="Proteomes" id="UP001197378"/>
    </source>
</evidence>
<proteinExistence type="predicted"/>
<dbReference type="PANTHER" id="PTHR21192">
    <property type="entry name" value="NUCLEAR PROTEIN E3-3"/>
    <property type="match status" value="1"/>
</dbReference>
<dbReference type="RefSeq" id="WP_215872605.1">
    <property type="nucleotide sequence ID" value="NZ_JAAXYO010000090.1"/>
</dbReference>
<dbReference type="InterPro" id="IPR007523">
    <property type="entry name" value="NDUFAF3/AAMDC"/>
</dbReference>
<evidence type="ECO:0000313" key="1">
    <source>
        <dbReference type="EMBL" id="MBU2787956.1"/>
    </source>
</evidence>
<protein>
    <recommendedName>
        <fullName evidence="3">NADH dehydrogenase [ubiquinone] 1 alpha subcomplex assembly factor 3</fullName>
    </recommendedName>
</protein>
<dbReference type="Gene3D" id="3.40.1230.10">
    <property type="entry name" value="MTH938-like"/>
    <property type="match status" value="1"/>
</dbReference>
<reference evidence="1" key="1">
    <citation type="journal article" date="2021" name="ISME J.">
        <title>Genomic evolution of the class Acidithiobacillia: deep-branching Proteobacteria living in extreme acidic conditions.</title>
        <authorList>
            <person name="Moya-Beltran A."/>
            <person name="Beard S."/>
            <person name="Rojas-Villalobos C."/>
            <person name="Issotta F."/>
            <person name="Gallardo Y."/>
            <person name="Ulloa R."/>
            <person name="Giaveno A."/>
            <person name="Degli Esposti M."/>
            <person name="Johnson D.B."/>
            <person name="Quatrini R."/>
        </authorList>
    </citation>
    <scope>NUCLEOTIDE SEQUENCE</scope>
    <source>
        <strain evidence="1">VAN18-1</strain>
    </source>
</reference>
<dbReference type="EMBL" id="JAAXYO010000090">
    <property type="protein sequence ID" value="MBU2787956.1"/>
    <property type="molecule type" value="Genomic_DNA"/>
</dbReference>
<dbReference type="InterPro" id="IPR036748">
    <property type="entry name" value="MTH938-like_sf"/>
</dbReference>
<gene>
    <name evidence="1" type="ORF">HFQ13_07030</name>
</gene>
<dbReference type="SUPFAM" id="SSF64076">
    <property type="entry name" value="MTH938-like"/>
    <property type="match status" value="1"/>
</dbReference>
<dbReference type="Proteomes" id="UP001197378">
    <property type="component" value="Unassembled WGS sequence"/>
</dbReference>
<dbReference type="Pfam" id="PF04430">
    <property type="entry name" value="DUF498"/>
    <property type="match status" value="1"/>
</dbReference>
<name>A0AAE3CJM7_9PROT</name>